<dbReference type="GO" id="GO:0047196">
    <property type="term" value="F:long-chain-alcohol O-fatty-acyltransferase activity"/>
    <property type="evidence" value="ECO:0007669"/>
    <property type="project" value="UniProtKB-EC"/>
</dbReference>
<organism evidence="13">
    <name type="scientific">Triticum urartu</name>
    <name type="common">Red wild einkorn</name>
    <name type="synonym">Crithodium urartu</name>
    <dbReference type="NCBI Taxonomy" id="4572"/>
    <lineage>
        <taxon>Eukaryota</taxon>
        <taxon>Viridiplantae</taxon>
        <taxon>Streptophyta</taxon>
        <taxon>Embryophyta</taxon>
        <taxon>Tracheophyta</taxon>
        <taxon>Spermatophyta</taxon>
        <taxon>Magnoliopsida</taxon>
        <taxon>Liliopsida</taxon>
        <taxon>Poales</taxon>
        <taxon>Poaceae</taxon>
        <taxon>BOP clade</taxon>
        <taxon>Pooideae</taxon>
        <taxon>Triticodae</taxon>
        <taxon>Triticeae</taxon>
        <taxon>Triticinae</taxon>
        <taxon>Triticum</taxon>
    </lineage>
</organism>
<evidence type="ECO:0000259" key="11">
    <source>
        <dbReference type="Pfam" id="PF03007"/>
    </source>
</evidence>
<dbReference type="InterPro" id="IPR004255">
    <property type="entry name" value="O-acyltransferase_WSD1_N"/>
</dbReference>
<evidence type="ECO:0000313" key="13">
    <source>
        <dbReference type="EMBL" id="EMS61797.1"/>
    </source>
</evidence>
<dbReference type="AlphaFoldDB" id="M7ZNU9"/>
<dbReference type="InterPro" id="IPR045034">
    <property type="entry name" value="O-acyltransferase_WSD1-like"/>
</dbReference>
<dbReference type="SUPFAM" id="SSF52777">
    <property type="entry name" value="CoA-dependent acyltransferases"/>
    <property type="match status" value="1"/>
</dbReference>
<accession>M7ZNU9</accession>
<reference evidence="13" key="1">
    <citation type="journal article" date="2013" name="Nature">
        <title>Draft genome of the wheat A-genome progenitor Triticum urartu.</title>
        <authorList>
            <person name="Ling H.Q."/>
            <person name="Zhao S."/>
            <person name="Liu D."/>
            <person name="Wang J."/>
            <person name="Sun H."/>
            <person name="Zhang C."/>
            <person name="Fan H."/>
            <person name="Li D."/>
            <person name="Dong L."/>
            <person name="Tao Y."/>
            <person name="Gao C."/>
            <person name="Wu H."/>
            <person name="Li Y."/>
            <person name="Cui Y."/>
            <person name="Guo X."/>
            <person name="Zheng S."/>
            <person name="Wang B."/>
            <person name="Yu K."/>
            <person name="Liang Q."/>
            <person name="Yang W."/>
            <person name="Lou X."/>
            <person name="Chen J."/>
            <person name="Feng M."/>
            <person name="Jian J."/>
            <person name="Zhang X."/>
            <person name="Luo G."/>
            <person name="Jiang Y."/>
            <person name="Liu J."/>
            <person name="Wang Z."/>
            <person name="Sha Y."/>
            <person name="Zhang B."/>
            <person name="Wu H."/>
            <person name="Tang D."/>
            <person name="Shen Q."/>
            <person name="Xue P."/>
            <person name="Zou S."/>
            <person name="Wang X."/>
            <person name="Liu X."/>
            <person name="Wang F."/>
            <person name="Yang Y."/>
            <person name="An X."/>
            <person name="Dong Z."/>
            <person name="Zhang K."/>
            <person name="Zhang X."/>
            <person name="Luo M.C."/>
            <person name="Dvorak J."/>
            <person name="Tong Y."/>
            <person name="Wang J."/>
            <person name="Yang H."/>
            <person name="Li Z."/>
            <person name="Wang D."/>
            <person name="Zhang A."/>
            <person name="Wang J."/>
        </authorList>
    </citation>
    <scope>NUCLEOTIDE SEQUENCE</scope>
</reference>
<feature type="domain" description="O-acyltransferase WSD1-like N-terminal" evidence="11">
    <location>
        <begin position="335"/>
        <end position="559"/>
    </location>
</feature>
<dbReference type="Pfam" id="PF06974">
    <property type="entry name" value="WS_DGAT_C"/>
    <property type="match status" value="1"/>
</dbReference>
<dbReference type="eggNOG" id="ENOG502QTZ2">
    <property type="taxonomic scope" value="Eukaryota"/>
</dbReference>
<dbReference type="GO" id="GO:0004144">
    <property type="term" value="F:diacylglycerol O-acyltransferase activity"/>
    <property type="evidence" value="ECO:0007669"/>
    <property type="project" value="UniProtKB-EC"/>
</dbReference>
<evidence type="ECO:0000256" key="10">
    <source>
        <dbReference type="ARBA" id="ARBA00048109"/>
    </source>
</evidence>
<proteinExistence type="inferred from homology"/>
<dbReference type="Gene3D" id="3.30.559.10">
    <property type="entry name" value="Chloramphenicol acetyltransferase-like domain"/>
    <property type="match status" value="1"/>
</dbReference>
<evidence type="ECO:0000256" key="1">
    <source>
        <dbReference type="ARBA" id="ARBA00004162"/>
    </source>
</evidence>
<keyword evidence="6" id="KW-0256">Endoplasmic reticulum</keyword>
<evidence type="ECO:0000256" key="2">
    <source>
        <dbReference type="ARBA" id="ARBA00004586"/>
    </source>
</evidence>
<evidence type="ECO:0000256" key="5">
    <source>
        <dbReference type="ARBA" id="ARBA00022679"/>
    </source>
</evidence>
<comment type="catalytic activity">
    <reaction evidence="9">
        <text>a long chain fatty alcohol + a fatty acyl-CoA = a long-chain alcohol wax ester + CoA</text>
        <dbReference type="Rhea" id="RHEA:38443"/>
        <dbReference type="ChEBI" id="CHEBI:17135"/>
        <dbReference type="ChEBI" id="CHEBI:57287"/>
        <dbReference type="ChEBI" id="CHEBI:77636"/>
        <dbReference type="ChEBI" id="CHEBI:235323"/>
        <dbReference type="EC" id="2.3.1.75"/>
    </reaction>
</comment>
<comment type="subcellular location">
    <subcellularLocation>
        <location evidence="1">Cell membrane</location>
        <topology evidence="1">Single-pass membrane protein</topology>
    </subcellularLocation>
    <subcellularLocation>
        <location evidence="2">Endoplasmic reticulum membrane</location>
    </subcellularLocation>
</comment>
<dbReference type="InterPro" id="IPR009721">
    <property type="entry name" value="O-acyltransferase_WSD1_C"/>
</dbReference>
<comment type="pathway">
    <text evidence="4">Lipid metabolism.</text>
</comment>
<evidence type="ECO:0000256" key="3">
    <source>
        <dbReference type="ARBA" id="ARBA00004771"/>
    </source>
</evidence>
<dbReference type="GO" id="GO:0005886">
    <property type="term" value="C:plasma membrane"/>
    <property type="evidence" value="ECO:0007669"/>
    <property type="project" value="UniProtKB-SubCell"/>
</dbReference>
<name>M7ZNU9_TRIUA</name>
<dbReference type="STRING" id="4572.M7ZNU9"/>
<dbReference type="UniPathway" id="UPA00282"/>
<evidence type="ECO:0000256" key="9">
    <source>
        <dbReference type="ARBA" id="ARBA00047604"/>
    </source>
</evidence>
<dbReference type="PANTHER" id="PTHR31650">
    <property type="entry name" value="O-ACYLTRANSFERASE (WSD1-LIKE) FAMILY PROTEIN"/>
    <property type="match status" value="1"/>
</dbReference>
<dbReference type="GO" id="GO:0005789">
    <property type="term" value="C:endoplasmic reticulum membrane"/>
    <property type="evidence" value="ECO:0007669"/>
    <property type="project" value="UniProtKB-SubCell"/>
</dbReference>
<protein>
    <submittedName>
        <fullName evidence="13">O-acyltransferase WSD1</fullName>
    </submittedName>
</protein>
<gene>
    <name evidence="13" type="ORF">TRIUR3_35192</name>
</gene>
<comment type="similarity">
    <text evidence="8">In the N-terminal section; belongs to the long-chain O-acyltransferase family.</text>
</comment>
<keyword evidence="5 13" id="KW-0808">Transferase</keyword>
<dbReference type="PANTHER" id="PTHR31650:SF37">
    <property type="entry name" value="DIACYLGLYCEROL O-ACYLTRANSFERASE"/>
    <property type="match status" value="1"/>
</dbReference>
<evidence type="ECO:0000259" key="12">
    <source>
        <dbReference type="Pfam" id="PF06974"/>
    </source>
</evidence>
<evidence type="ECO:0000256" key="6">
    <source>
        <dbReference type="ARBA" id="ARBA00022824"/>
    </source>
</evidence>
<dbReference type="Pfam" id="PF03007">
    <property type="entry name" value="WS_DGAT_cat"/>
    <property type="match status" value="1"/>
</dbReference>
<dbReference type="InterPro" id="IPR023213">
    <property type="entry name" value="CAT-like_dom_sf"/>
</dbReference>
<keyword evidence="7 13" id="KW-0012">Acyltransferase</keyword>
<dbReference type="GO" id="GO:0019432">
    <property type="term" value="P:triglyceride biosynthetic process"/>
    <property type="evidence" value="ECO:0007669"/>
    <property type="project" value="UniProtKB-UniPathway"/>
</dbReference>
<sequence length="799" mass="90006">MPSCYRSSYTTSPILLDQEGEDVIELNVCRTRRCRAFGTWIGRIMKTYDYINRVEKRFRLRCTRKFFEITTFPNIPRHLFWVVSRAEEEDHNKAKVHSAAERGNSALVAKLVKENPQLLTQNNTFFESLEDACKIEWECEQIANPNTELFHEFDVELFDEEEKVESPTTNDQGARGLMNISSNYLAVMLITRRLHPTLYARSNPNLRANTSAVKTSAQPINFPVSANNEFSIVISENSPSRASKQIVIKRSIDIQFNKSHRSCSPSGAALPTTRLLPIRTQRSAVAEWTTTDYSATAAAAEEEPLSPTARLMETIHIIVTVGLGCPVNLPVFSAGIAAQLARYPRFRSIQVTDGSKGPRWARTAVNVDDHMIVPTLHPVAVEADPDRALEDYVASLYTLPMDRSRPLWEFHFLDFPTSEAASTAVIRLHHSLGDGMSLITLLLASARSVADPTRLPAMPEQPARTGAIYVPRRRQPPAAGVLAAFVTWIWSYLVLVWNTMVDFAIFAVTIVFRRDLHTLFKRVDGDVTSNRSRRFVHRSLSLDDVKLIKNVMNCTVNDVLVGATSAALSRYYFRKSGSSKASKLCLRSVLPVNTRPTTSLQTYVDMIESGKSNDVAWGNQLGYILLPFHLAMHNDPLAYVRKAKKIIDRKKSSLEVIFTCKMNAFFVKMFGMKSSTGTQLSSLHLVVMEVHMRNYNIQFKEHSNKVRCTLTPITSGDFTIMRIDGSPIKEMTYLGWAYTLPTKALAVQYQSYDNTIKVILSVDDEVIPDYAQLLDDFTESFGRIKDASSRLSASIIKKE</sequence>
<dbReference type="EMBL" id="KD090453">
    <property type="protein sequence ID" value="EMS61797.1"/>
    <property type="molecule type" value="Genomic_DNA"/>
</dbReference>
<comment type="catalytic activity">
    <reaction evidence="10">
        <text>an acyl-CoA + a 1,2-diacyl-sn-glycerol = a triacyl-sn-glycerol + CoA</text>
        <dbReference type="Rhea" id="RHEA:10868"/>
        <dbReference type="ChEBI" id="CHEBI:17815"/>
        <dbReference type="ChEBI" id="CHEBI:57287"/>
        <dbReference type="ChEBI" id="CHEBI:58342"/>
        <dbReference type="ChEBI" id="CHEBI:64615"/>
        <dbReference type="EC" id="2.3.1.20"/>
    </reaction>
</comment>
<evidence type="ECO:0000256" key="7">
    <source>
        <dbReference type="ARBA" id="ARBA00023315"/>
    </source>
</evidence>
<evidence type="ECO:0000256" key="4">
    <source>
        <dbReference type="ARBA" id="ARBA00005189"/>
    </source>
</evidence>
<feature type="domain" description="O-acyltransferase WSD1 C-terminal" evidence="12">
    <location>
        <begin position="617"/>
        <end position="785"/>
    </location>
</feature>
<comment type="pathway">
    <text evidence="3">Glycerolipid metabolism; triacylglycerol biosynthesis.</text>
</comment>
<evidence type="ECO:0000256" key="8">
    <source>
        <dbReference type="ARBA" id="ARBA00024360"/>
    </source>
</evidence>